<reference evidence="1 2" key="1">
    <citation type="journal article" date="2019" name="Sci. Data">
        <title>Hybrid genome assembly and annotation of Danionella translucida.</title>
        <authorList>
            <person name="Kadobianskyi M."/>
            <person name="Schulze L."/>
            <person name="Schuelke M."/>
            <person name="Judkewitz B."/>
        </authorList>
    </citation>
    <scope>NUCLEOTIDE SEQUENCE [LARGE SCALE GENOMIC DNA]</scope>
    <source>
        <strain evidence="1 2">Bolton</strain>
    </source>
</reference>
<evidence type="ECO:0000313" key="1">
    <source>
        <dbReference type="EMBL" id="TRY56587.1"/>
    </source>
</evidence>
<sequence>MREMTQIFGVVFLKVCVIEHRNDAPVTIFLLFQLYNYNQSSSQVPQHNHKHLHFSLNTHKP</sequence>
<feature type="non-terminal residue" evidence="1">
    <location>
        <position position="61"/>
    </location>
</feature>
<comment type="caution">
    <text evidence="1">The sequence shown here is derived from an EMBL/GenBank/DDBJ whole genome shotgun (WGS) entry which is preliminary data.</text>
</comment>
<protein>
    <submittedName>
        <fullName evidence="1">Uncharacterized protein</fullName>
    </submittedName>
</protein>
<evidence type="ECO:0000313" key="2">
    <source>
        <dbReference type="Proteomes" id="UP000316079"/>
    </source>
</evidence>
<accession>A0A553MTT9</accession>
<organism evidence="1 2">
    <name type="scientific">Danionella cerebrum</name>
    <dbReference type="NCBI Taxonomy" id="2873325"/>
    <lineage>
        <taxon>Eukaryota</taxon>
        <taxon>Metazoa</taxon>
        <taxon>Chordata</taxon>
        <taxon>Craniata</taxon>
        <taxon>Vertebrata</taxon>
        <taxon>Euteleostomi</taxon>
        <taxon>Actinopterygii</taxon>
        <taxon>Neopterygii</taxon>
        <taxon>Teleostei</taxon>
        <taxon>Ostariophysi</taxon>
        <taxon>Cypriniformes</taxon>
        <taxon>Danionidae</taxon>
        <taxon>Danioninae</taxon>
        <taxon>Danionella</taxon>
    </lineage>
</organism>
<dbReference type="AlphaFoldDB" id="A0A553MTT9"/>
<name>A0A553MTT9_9TELE</name>
<gene>
    <name evidence="1" type="ORF">DNTS_008414</name>
</gene>
<proteinExistence type="predicted"/>
<dbReference type="EMBL" id="SRMA01027276">
    <property type="protein sequence ID" value="TRY56587.1"/>
    <property type="molecule type" value="Genomic_DNA"/>
</dbReference>
<keyword evidence="2" id="KW-1185">Reference proteome</keyword>
<dbReference type="Proteomes" id="UP000316079">
    <property type="component" value="Unassembled WGS sequence"/>
</dbReference>